<evidence type="ECO:0000259" key="1">
    <source>
        <dbReference type="Pfam" id="PF14129"/>
    </source>
</evidence>
<reference evidence="2 3" key="1">
    <citation type="submission" date="2016-07" db="EMBL/GenBank/DDBJ databases">
        <title>Genomic analysis of zinc-resistant bacterium Mucilaginibacter pedocola TBZ30.</title>
        <authorList>
            <person name="Huang J."/>
            <person name="Tang J."/>
        </authorList>
    </citation>
    <scope>NUCLEOTIDE SEQUENCE [LARGE SCALE GENOMIC DNA]</scope>
    <source>
        <strain evidence="2 3">TBZ30</strain>
    </source>
</reference>
<dbReference type="EMBL" id="MBTF01000001">
    <property type="protein sequence ID" value="OOQ61767.1"/>
    <property type="molecule type" value="Genomic_DNA"/>
</dbReference>
<protein>
    <recommendedName>
        <fullName evidence="1">DUF4296 domain-containing protein</fullName>
    </recommendedName>
</protein>
<sequence length="128" mass="14244">MRNYIILFFSALVILTACKSKVPPGVIPQEQMVSLLTDVHLTDGGMYSIPQVPDSLYRYGKARYIALFKRHKTTSKALETSLKYYSTQPPELMAIYEQVSKNIQAKIDSLNKAGSPAKPSKPNAVPPQ</sequence>
<dbReference type="Proteomes" id="UP000189739">
    <property type="component" value="Unassembled WGS sequence"/>
</dbReference>
<evidence type="ECO:0000313" key="3">
    <source>
        <dbReference type="Proteomes" id="UP000189739"/>
    </source>
</evidence>
<dbReference type="AlphaFoldDB" id="A0A1S9PLE7"/>
<accession>A0A1S9PLE7</accession>
<organism evidence="2 3">
    <name type="scientific">Mucilaginibacter pedocola</name>
    <dbReference type="NCBI Taxonomy" id="1792845"/>
    <lineage>
        <taxon>Bacteria</taxon>
        <taxon>Pseudomonadati</taxon>
        <taxon>Bacteroidota</taxon>
        <taxon>Sphingobacteriia</taxon>
        <taxon>Sphingobacteriales</taxon>
        <taxon>Sphingobacteriaceae</taxon>
        <taxon>Mucilaginibacter</taxon>
    </lineage>
</organism>
<dbReference type="InterPro" id="IPR025381">
    <property type="entry name" value="DUF4296"/>
</dbReference>
<name>A0A1S9PLE7_9SPHI</name>
<gene>
    <name evidence="2" type="ORF">BC343_01470</name>
</gene>
<dbReference type="STRING" id="1792845.BC343_01470"/>
<comment type="caution">
    <text evidence="2">The sequence shown here is derived from an EMBL/GenBank/DDBJ whole genome shotgun (WGS) entry which is preliminary data.</text>
</comment>
<dbReference type="PROSITE" id="PS51257">
    <property type="entry name" value="PROKAR_LIPOPROTEIN"/>
    <property type="match status" value="1"/>
</dbReference>
<feature type="domain" description="DUF4296" evidence="1">
    <location>
        <begin position="23"/>
        <end position="107"/>
    </location>
</feature>
<dbReference type="Pfam" id="PF14129">
    <property type="entry name" value="DUF4296"/>
    <property type="match status" value="1"/>
</dbReference>
<evidence type="ECO:0000313" key="2">
    <source>
        <dbReference type="EMBL" id="OOQ61767.1"/>
    </source>
</evidence>
<proteinExistence type="predicted"/>
<dbReference type="OrthoDB" id="678784at2"/>
<keyword evidence="3" id="KW-1185">Reference proteome</keyword>
<dbReference type="RefSeq" id="WP_078345945.1">
    <property type="nucleotide sequence ID" value="NZ_MBTF01000001.1"/>
</dbReference>